<dbReference type="InterPro" id="IPR013328">
    <property type="entry name" value="6PGD_dom2"/>
</dbReference>
<evidence type="ECO:0000259" key="2">
    <source>
        <dbReference type="Pfam" id="PF03446"/>
    </source>
</evidence>
<dbReference type="SUPFAM" id="SSF51735">
    <property type="entry name" value="NAD(P)-binding Rossmann-fold domains"/>
    <property type="match status" value="1"/>
</dbReference>
<dbReference type="InterPro" id="IPR015814">
    <property type="entry name" value="Pgluconate_DH_NAD-bd_C"/>
</dbReference>
<dbReference type="PANTHER" id="PTHR43580:SF2">
    <property type="entry name" value="CYTOKINE-LIKE NUCLEAR FACTOR N-PAC"/>
    <property type="match status" value="1"/>
</dbReference>
<dbReference type="InterPro" id="IPR036291">
    <property type="entry name" value="NAD(P)-bd_dom_sf"/>
</dbReference>
<evidence type="ECO:0000256" key="1">
    <source>
        <dbReference type="ARBA" id="ARBA00007598"/>
    </source>
</evidence>
<dbReference type="SUPFAM" id="SSF48179">
    <property type="entry name" value="6-phosphogluconate dehydrogenase C-terminal domain-like"/>
    <property type="match status" value="1"/>
</dbReference>
<dbReference type="Pfam" id="PF09130">
    <property type="entry name" value="DUF1932"/>
    <property type="match status" value="1"/>
</dbReference>
<keyword evidence="5" id="KW-1185">Reference proteome</keyword>
<dbReference type="AlphaFoldDB" id="A0AAN7H0Q9"/>
<dbReference type="EMBL" id="MU865353">
    <property type="protein sequence ID" value="KAK4226115.1"/>
    <property type="molecule type" value="Genomic_DNA"/>
</dbReference>
<dbReference type="Gene3D" id="1.10.1040.10">
    <property type="entry name" value="N-(1-d-carboxylethyl)-l-norvaline Dehydrogenase, domain 2"/>
    <property type="match status" value="1"/>
</dbReference>
<dbReference type="PANTHER" id="PTHR43580">
    <property type="entry name" value="OXIDOREDUCTASE GLYR1-RELATED"/>
    <property type="match status" value="1"/>
</dbReference>
<dbReference type="InterPro" id="IPR006115">
    <property type="entry name" value="6PGDH_NADP-bd"/>
</dbReference>
<dbReference type="InterPro" id="IPR008927">
    <property type="entry name" value="6-PGluconate_DH-like_C_sf"/>
</dbReference>
<dbReference type="InterPro" id="IPR051265">
    <property type="entry name" value="HIBADH-related_NP60_sf"/>
</dbReference>
<dbReference type="GO" id="GO:0050661">
    <property type="term" value="F:NADP binding"/>
    <property type="evidence" value="ECO:0007669"/>
    <property type="project" value="InterPro"/>
</dbReference>
<protein>
    <submittedName>
        <fullName evidence="4">6-phosphogluconate dehydrogenase</fullName>
    </submittedName>
</protein>
<proteinExistence type="inferred from homology"/>
<organism evidence="4 5">
    <name type="scientific">Podospora fimiseda</name>
    <dbReference type="NCBI Taxonomy" id="252190"/>
    <lineage>
        <taxon>Eukaryota</taxon>
        <taxon>Fungi</taxon>
        <taxon>Dikarya</taxon>
        <taxon>Ascomycota</taxon>
        <taxon>Pezizomycotina</taxon>
        <taxon>Sordariomycetes</taxon>
        <taxon>Sordariomycetidae</taxon>
        <taxon>Sordariales</taxon>
        <taxon>Podosporaceae</taxon>
        <taxon>Podospora</taxon>
    </lineage>
</organism>
<reference evidence="4" key="2">
    <citation type="submission" date="2023-05" db="EMBL/GenBank/DDBJ databases">
        <authorList>
            <consortium name="Lawrence Berkeley National Laboratory"/>
            <person name="Steindorff A."/>
            <person name="Hensen N."/>
            <person name="Bonometti L."/>
            <person name="Westerberg I."/>
            <person name="Brannstrom I.O."/>
            <person name="Guillou S."/>
            <person name="Cros-Aarteil S."/>
            <person name="Calhoun S."/>
            <person name="Haridas S."/>
            <person name="Kuo A."/>
            <person name="Mondo S."/>
            <person name="Pangilinan J."/>
            <person name="Riley R."/>
            <person name="Labutti K."/>
            <person name="Andreopoulos B."/>
            <person name="Lipzen A."/>
            <person name="Chen C."/>
            <person name="Yanf M."/>
            <person name="Daum C."/>
            <person name="Ng V."/>
            <person name="Clum A."/>
            <person name="Ohm R."/>
            <person name="Martin F."/>
            <person name="Silar P."/>
            <person name="Natvig D."/>
            <person name="Lalanne C."/>
            <person name="Gautier V."/>
            <person name="Ament-Velasquez S.L."/>
            <person name="Kruys A."/>
            <person name="Hutchinson M.I."/>
            <person name="Powell A.J."/>
            <person name="Barry K."/>
            <person name="Miller A.N."/>
            <person name="Grigoriev I.V."/>
            <person name="Debuchy R."/>
            <person name="Gladieux P."/>
            <person name="Thoren M.H."/>
            <person name="Johannesson H."/>
        </authorList>
    </citation>
    <scope>NUCLEOTIDE SEQUENCE</scope>
    <source>
        <strain evidence="4">CBS 990.96</strain>
    </source>
</reference>
<feature type="domain" description="Phosphogluconate dehydrogenase NAD-binding putative C-terminal" evidence="3">
    <location>
        <begin position="216"/>
        <end position="288"/>
    </location>
</feature>
<dbReference type="Proteomes" id="UP001301958">
    <property type="component" value="Unassembled WGS sequence"/>
</dbReference>
<dbReference type="Gene3D" id="3.40.50.720">
    <property type="entry name" value="NAD(P)-binding Rossmann-like Domain"/>
    <property type="match status" value="1"/>
</dbReference>
<dbReference type="Pfam" id="PF03446">
    <property type="entry name" value="NAD_binding_2"/>
    <property type="match status" value="1"/>
</dbReference>
<gene>
    <name evidence="4" type="ORF">QBC38DRAFT_481289</name>
</gene>
<comment type="similarity">
    <text evidence="1">Belongs to the HIBADH-related family. NP60 subfamily.</text>
</comment>
<evidence type="ECO:0000313" key="5">
    <source>
        <dbReference type="Proteomes" id="UP001301958"/>
    </source>
</evidence>
<reference evidence="4" key="1">
    <citation type="journal article" date="2023" name="Mol. Phylogenet. Evol.">
        <title>Genome-scale phylogeny and comparative genomics of the fungal order Sordariales.</title>
        <authorList>
            <person name="Hensen N."/>
            <person name="Bonometti L."/>
            <person name="Westerberg I."/>
            <person name="Brannstrom I.O."/>
            <person name="Guillou S."/>
            <person name="Cros-Aarteil S."/>
            <person name="Calhoun S."/>
            <person name="Haridas S."/>
            <person name="Kuo A."/>
            <person name="Mondo S."/>
            <person name="Pangilinan J."/>
            <person name="Riley R."/>
            <person name="LaButti K."/>
            <person name="Andreopoulos B."/>
            <person name="Lipzen A."/>
            <person name="Chen C."/>
            <person name="Yan M."/>
            <person name="Daum C."/>
            <person name="Ng V."/>
            <person name="Clum A."/>
            <person name="Steindorff A."/>
            <person name="Ohm R.A."/>
            <person name="Martin F."/>
            <person name="Silar P."/>
            <person name="Natvig D.O."/>
            <person name="Lalanne C."/>
            <person name="Gautier V."/>
            <person name="Ament-Velasquez S.L."/>
            <person name="Kruys A."/>
            <person name="Hutchinson M.I."/>
            <person name="Powell A.J."/>
            <person name="Barry K."/>
            <person name="Miller A.N."/>
            <person name="Grigoriev I.V."/>
            <person name="Debuchy R."/>
            <person name="Gladieux P."/>
            <person name="Hiltunen Thoren M."/>
            <person name="Johannesson H."/>
        </authorList>
    </citation>
    <scope>NUCLEOTIDE SEQUENCE</scope>
    <source>
        <strain evidence="4">CBS 990.96</strain>
    </source>
</reference>
<evidence type="ECO:0000313" key="4">
    <source>
        <dbReference type="EMBL" id="KAK4226115.1"/>
    </source>
</evidence>
<name>A0AAN7H0Q9_9PEZI</name>
<evidence type="ECO:0000259" key="3">
    <source>
        <dbReference type="Pfam" id="PF09130"/>
    </source>
</evidence>
<feature type="domain" description="6-phosphogluconate dehydrogenase NADP-binding" evidence="2">
    <location>
        <begin position="20"/>
        <end position="142"/>
    </location>
</feature>
<sequence>MSSQTEPDMPSLRKTHRGIISIISMGDMGAGIARLLTAHNYAVLTNVSDRSEDTKSRAVSAGALLVSDDSLLLEADLILSIVPPAEALGTAKRIISASSSLQQEKTLPVYVDLNAVSPKTSKLIAEMFAGSGIEYLDGAILGHPPSFSIDNDSWTVPLLPISGLVESFLLEFKEVFALLNTKYLGEEVGKASSLKMVFATLSKGYAAIALQSVVTASRLGVLEELKSSVKEVQGEGEVRRLERIVTCLPPKAGRWVREMEEIGDTHEIEGGWLKDAGIFRGAAEVFRIVAEDTELGREKVDKRKRGLTVEDVGLVVGEGLERKGEDERKKG</sequence>
<comment type="caution">
    <text evidence="4">The sequence shown here is derived from an EMBL/GenBank/DDBJ whole genome shotgun (WGS) entry which is preliminary data.</text>
</comment>
<accession>A0AAN7H0Q9</accession>